<evidence type="ECO:0000313" key="3">
    <source>
        <dbReference type="Proteomes" id="UP000245168"/>
    </source>
</evidence>
<dbReference type="EMBL" id="QEXV01000001">
    <property type="protein sequence ID" value="PWE18765.1"/>
    <property type="molecule type" value="Genomic_DNA"/>
</dbReference>
<reference evidence="3" key="1">
    <citation type="submission" date="2018-05" db="EMBL/GenBank/DDBJ databases">
        <authorList>
            <person name="Liu B.-T."/>
        </authorList>
    </citation>
    <scope>NUCLEOTIDE SEQUENCE [LARGE SCALE GENOMIC DNA]</scope>
    <source>
        <strain evidence="3">WD6-1</strain>
    </source>
</reference>
<dbReference type="Pfam" id="PF08666">
    <property type="entry name" value="SAF"/>
    <property type="match status" value="1"/>
</dbReference>
<organism evidence="2 3">
    <name type="scientific">Marinicauda salina</name>
    <dbReference type="NCBI Taxonomy" id="2135793"/>
    <lineage>
        <taxon>Bacteria</taxon>
        <taxon>Pseudomonadati</taxon>
        <taxon>Pseudomonadota</taxon>
        <taxon>Alphaproteobacteria</taxon>
        <taxon>Maricaulales</taxon>
        <taxon>Maricaulaceae</taxon>
        <taxon>Marinicauda</taxon>
    </lineage>
</organism>
<gene>
    <name evidence="2" type="primary">cpaB</name>
    <name evidence="2" type="ORF">DDZ18_04005</name>
</gene>
<dbReference type="RefSeq" id="WP_109252039.1">
    <property type="nucleotide sequence ID" value="NZ_QEXV01000001.1"/>
</dbReference>
<name>A0A2U2BXM6_9PROT</name>
<evidence type="ECO:0000313" key="2">
    <source>
        <dbReference type="EMBL" id="PWE18765.1"/>
    </source>
</evidence>
<dbReference type="InterPro" id="IPR013974">
    <property type="entry name" value="SAF"/>
</dbReference>
<dbReference type="SMART" id="SM00858">
    <property type="entry name" value="SAF"/>
    <property type="match status" value="1"/>
</dbReference>
<dbReference type="NCBIfam" id="TIGR03177">
    <property type="entry name" value="pilus_cpaB"/>
    <property type="match status" value="1"/>
</dbReference>
<comment type="caution">
    <text evidence="2">The sequence shown here is derived from an EMBL/GenBank/DDBJ whole genome shotgun (WGS) entry which is preliminary data.</text>
</comment>
<dbReference type="InterPro" id="IPR017592">
    <property type="entry name" value="Pilus_assmbl_Flp-typ_CpaB"/>
</dbReference>
<dbReference type="AlphaFoldDB" id="A0A2U2BXM6"/>
<sequence>MNIARLIILAVAALAAVAAAFFVRGTMNAEPADAGRQTVERQAPTARVLAARRDIAVGERIAPADIYWQDWPEDALAPNFVTDQTDPEASQRFTGAVARVALAQGEPVNDRKLVQPGDAGFMSAVLSPGMRGVAVPTSARTGAGGFILPNDRVDVIVTGSTQSGVRAETLVENVRVLAIDQTYSETDGETVVGSTATLELTPGQAQAVAQAVAAGDISLALRSVADRAGGPRLSDGEDETVEPVRTETSANNRVVRVFRYGQEQRVALGSGG</sequence>
<feature type="domain" description="SAF" evidence="1">
    <location>
        <begin position="46"/>
        <end position="114"/>
    </location>
</feature>
<protein>
    <submittedName>
        <fullName evidence="2">Flp pilus assembly protein CpaB</fullName>
    </submittedName>
</protein>
<dbReference type="InterPro" id="IPR031571">
    <property type="entry name" value="RcpC_dom"/>
</dbReference>
<dbReference type="CDD" id="cd11614">
    <property type="entry name" value="SAF_CpaB_FlgA_like"/>
    <property type="match status" value="1"/>
</dbReference>
<dbReference type="Pfam" id="PF16976">
    <property type="entry name" value="RcpC"/>
    <property type="match status" value="1"/>
</dbReference>
<accession>A0A2U2BXM6</accession>
<dbReference type="Proteomes" id="UP000245168">
    <property type="component" value="Unassembled WGS sequence"/>
</dbReference>
<dbReference type="OrthoDB" id="163768at2"/>
<proteinExistence type="predicted"/>
<keyword evidence="3" id="KW-1185">Reference proteome</keyword>
<evidence type="ECO:0000259" key="1">
    <source>
        <dbReference type="SMART" id="SM00858"/>
    </source>
</evidence>